<feature type="compositionally biased region" description="Basic and acidic residues" evidence="1">
    <location>
        <begin position="1"/>
        <end position="14"/>
    </location>
</feature>
<feature type="non-terminal residue" evidence="2">
    <location>
        <position position="52"/>
    </location>
</feature>
<dbReference type="Proteomes" id="UP000265520">
    <property type="component" value="Unassembled WGS sequence"/>
</dbReference>
<keyword evidence="3" id="KW-1185">Reference proteome</keyword>
<proteinExistence type="predicted"/>
<evidence type="ECO:0000313" key="2">
    <source>
        <dbReference type="EMBL" id="MCI97298.1"/>
    </source>
</evidence>
<sequence>MPRDVTRLGFDKYKGIKTVPKKINPPKKKLQEQMSNHMSQHSAQQKNQKSDH</sequence>
<organism evidence="2 3">
    <name type="scientific">Trifolium medium</name>
    <dbReference type="NCBI Taxonomy" id="97028"/>
    <lineage>
        <taxon>Eukaryota</taxon>
        <taxon>Viridiplantae</taxon>
        <taxon>Streptophyta</taxon>
        <taxon>Embryophyta</taxon>
        <taxon>Tracheophyta</taxon>
        <taxon>Spermatophyta</taxon>
        <taxon>Magnoliopsida</taxon>
        <taxon>eudicotyledons</taxon>
        <taxon>Gunneridae</taxon>
        <taxon>Pentapetalae</taxon>
        <taxon>rosids</taxon>
        <taxon>fabids</taxon>
        <taxon>Fabales</taxon>
        <taxon>Fabaceae</taxon>
        <taxon>Papilionoideae</taxon>
        <taxon>50 kb inversion clade</taxon>
        <taxon>NPAAA clade</taxon>
        <taxon>Hologalegina</taxon>
        <taxon>IRL clade</taxon>
        <taxon>Trifolieae</taxon>
        <taxon>Trifolium</taxon>
    </lineage>
</organism>
<reference evidence="2 3" key="1">
    <citation type="journal article" date="2018" name="Front. Plant Sci.">
        <title>Red Clover (Trifolium pratense) and Zigzag Clover (T. medium) - A Picture of Genomic Similarities and Differences.</title>
        <authorList>
            <person name="Dluhosova J."/>
            <person name="Istvanek J."/>
            <person name="Nedelnik J."/>
            <person name="Repkova J."/>
        </authorList>
    </citation>
    <scope>NUCLEOTIDE SEQUENCE [LARGE SCALE GENOMIC DNA]</scope>
    <source>
        <strain evidence="3">cv. 10/8</strain>
        <tissue evidence="2">Leaf</tissue>
    </source>
</reference>
<dbReference type="AlphaFoldDB" id="A0A392W9D9"/>
<feature type="region of interest" description="Disordered" evidence="1">
    <location>
        <begin position="1"/>
        <end position="52"/>
    </location>
</feature>
<protein>
    <submittedName>
        <fullName evidence="2">Uncharacterized protein</fullName>
    </submittedName>
</protein>
<name>A0A392W9D9_9FABA</name>
<comment type="caution">
    <text evidence="2">The sequence shown here is derived from an EMBL/GenBank/DDBJ whole genome shotgun (WGS) entry which is preliminary data.</text>
</comment>
<dbReference type="EMBL" id="LXQA011439473">
    <property type="protein sequence ID" value="MCI97298.1"/>
    <property type="molecule type" value="Genomic_DNA"/>
</dbReference>
<evidence type="ECO:0000313" key="3">
    <source>
        <dbReference type="Proteomes" id="UP000265520"/>
    </source>
</evidence>
<feature type="compositionally biased region" description="Polar residues" evidence="1">
    <location>
        <begin position="32"/>
        <end position="52"/>
    </location>
</feature>
<accession>A0A392W9D9</accession>
<evidence type="ECO:0000256" key="1">
    <source>
        <dbReference type="SAM" id="MobiDB-lite"/>
    </source>
</evidence>